<name>A0ABR3GG86_9PEZI</name>
<organism evidence="3 4">
    <name type="scientific">Discina gigas</name>
    <dbReference type="NCBI Taxonomy" id="1032678"/>
    <lineage>
        <taxon>Eukaryota</taxon>
        <taxon>Fungi</taxon>
        <taxon>Dikarya</taxon>
        <taxon>Ascomycota</taxon>
        <taxon>Pezizomycotina</taxon>
        <taxon>Pezizomycetes</taxon>
        <taxon>Pezizales</taxon>
        <taxon>Discinaceae</taxon>
        <taxon>Discina</taxon>
    </lineage>
</organism>
<sequence>MTSSVKQQLPNKSTRLGLLKFFATQAPGLLFKSAGHFLSLTPQSEYWDLRTTLTVEFLRLWLGQSKHNITVEEVQGITTIARGVQANTWKVDVEVSVTEEDAKMLEEVVRRSIVVLGSAGVEQHIPKVGVPISSGEWIGCRAKVLGEKEDEERHGWSEEDKYQAMMEEVEGGEDSNVILLLHGGRVFMPRYRLAPQNPFPAALLDTLAAYLYLLYPPAGALHKPVPASKIAIAGDSAGGGLSFALLQLLLHLHRCGEGEDGYENMPSSTPLNSPKLHWQGECRRFPLPGAVVGISAWVDVSRCLGEQVSFSNGSKGSEDECGIWDYLPTSRVDRATSYKPSPAWPGEVKRSHMYTSDALITHPLVSPITAESWKGSPPVWMSIGDECLRDSNLYFAHRLLLSDVNLQMSRFTAMPHVFQGTVPHLPVALKSFELLADFLNAAFGDRDKLKLGEFIIHPITLEERIHDRDGLTLGGLEPEVLLEKMEQEVEHWRRNDSIKSSRSKEWKWGGDSPKVMSLEVEFAKL</sequence>
<evidence type="ECO:0000313" key="3">
    <source>
        <dbReference type="EMBL" id="KAL0634863.1"/>
    </source>
</evidence>
<keyword evidence="1" id="KW-0378">Hydrolase</keyword>
<dbReference type="Pfam" id="PF07859">
    <property type="entry name" value="Abhydrolase_3"/>
    <property type="match status" value="2"/>
</dbReference>
<comment type="caution">
    <text evidence="3">The sequence shown here is derived from an EMBL/GenBank/DDBJ whole genome shotgun (WGS) entry which is preliminary data.</text>
</comment>
<dbReference type="InterPro" id="IPR013094">
    <property type="entry name" value="AB_hydrolase_3"/>
</dbReference>
<reference evidence="3 4" key="1">
    <citation type="submission" date="2024-02" db="EMBL/GenBank/DDBJ databases">
        <title>Discinaceae phylogenomics.</title>
        <authorList>
            <person name="Dirks A.C."/>
            <person name="James T.Y."/>
        </authorList>
    </citation>
    <scope>NUCLEOTIDE SEQUENCE [LARGE SCALE GENOMIC DNA]</scope>
    <source>
        <strain evidence="3 4">ACD0624</strain>
    </source>
</reference>
<dbReference type="Proteomes" id="UP001447188">
    <property type="component" value="Unassembled WGS sequence"/>
</dbReference>
<keyword evidence="4" id="KW-1185">Reference proteome</keyword>
<evidence type="ECO:0000313" key="4">
    <source>
        <dbReference type="Proteomes" id="UP001447188"/>
    </source>
</evidence>
<feature type="domain" description="Alpha/beta hydrolase fold-3" evidence="2">
    <location>
        <begin position="352"/>
        <end position="419"/>
    </location>
</feature>
<dbReference type="PANTHER" id="PTHR48081:SF8">
    <property type="entry name" value="ALPHA_BETA HYDROLASE FOLD-3 DOMAIN-CONTAINING PROTEIN-RELATED"/>
    <property type="match status" value="1"/>
</dbReference>
<proteinExistence type="predicted"/>
<dbReference type="InterPro" id="IPR029058">
    <property type="entry name" value="AB_hydrolase_fold"/>
</dbReference>
<gene>
    <name evidence="3" type="ORF">Q9L58_006223</name>
</gene>
<feature type="domain" description="Alpha/beta hydrolase fold-3" evidence="2">
    <location>
        <begin position="185"/>
        <end position="249"/>
    </location>
</feature>
<protein>
    <recommendedName>
        <fullName evidence="2">Alpha/beta hydrolase fold-3 domain-containing protein</fullName>
    </recommendedName>
</protein>
<dbReference type="SUPFAM" id="SSF53474">
    <property type="entry name" value="alpha/beta-Hydrolases"/>
    <property type="match status" value="1"/>
</dbReference>
<evidence type="ECO:0000256" key="1">
    <source>
        <dbReference type="ARBA" id="ARBA00022801"/>
    </source>
</evidence>
<accession>A0ABR3GG86</accession>
<evidence type="ECO:0000259" key="2">
    <source>
        <dbReference type="Pfam" id="PF07859"/>
    </source>
</evidence>
<dbReference type="PANTHER" id="PTHR48081">
    <property type="entry name" value="AB HYDROLASE SUPERFAMILY PROTEIN C4A8.06C"/>
    <property type="match status" value="1"/>
</dbReference>
<dbReference type="EMBL" id="JBBBZM010000083">
    <property type="protein sequence ID" value="KAL0634863.1"/>
    <property type="molecule type" value="Genomic_DNA"/>
</dbReference>
<dbReference type="Gene3D" id="3.40.50.1820">
    <property type="entry name" value="alpha/beta hydrolase"/>
    <property type="match status" value="1"/>
</dbReference>
<dbReference type="InterPro" id="IPR050300">
    <property type="entry name" value="GDXG_lipolytic_enzyme"/>
</dbReference>